<reference evidence="3" key="1">
    <citation type="submission" date="2018-06" db="EMBL/GenBank/DDBJ databases">
        <authorList>
            <person name="Feng T."/>
            <person name="Jeon C.O."/>
        </authorList>
    </citation>
    <scope>NUCLEOTIDE SEQUENCE [LARGE SCALE GENOMIC DNA]</scope>
    <source>
        <strain evidence="3">S23</strain>
    </source>
</reference>
<proteinExistence type="predicted"/>
<protein>
    <submittedName>
        <fullName evidence="2">Uncharacterized protein</fullName>
    </submittedName>
</protein>
<organism evidence="2 3">
    <name type="scientific">Cupriavidus lacunae</name>
    <dbReference type="NCBI Taxonomy" id="2666307"/>
    <lineage>
        <taxon>Bacteria</taxon>
        <taxon>Pseudomonadati</taxon>
        <taxon>Pseudomonadota</taxon>
        <taxon>Betaproteobacteria</taxon>
        <taxon>Burkholderiales</taxon>
        <taxon>Burkholderiaceae</taxon>
        <taxon>Cupriavidus</taxon>
    </lineage>
</organism>
<sequence>MQTQIIRVIPPNLIAPGLQTAPPHVKANPAVPMPNSLRVPPAKPKPRGNTQKDLEDFALALCASYARIPDVQAPFDASTLEWRGQPYIYVTGWDIKRRRRLLEVFQKHSKHFLEPMLAFQYPPPFRKLFKLDYDILYSPDP</sequence>
<name>A0A370NQX8_9BURK</name>
<comment type="caution">
    <text evidence="2">The sequence shown here is derived from an EMBL/GenBank/DDBJ whole genome shotgun (WGS) entry which is preliminary data.</text>
</comment>
<evidence type="ECO:0000313" key="2">
    <source>
        <dbReference type="EMBL" id="RDK08001.1"/>
    </source>
</evidence>
<dbReference type="RefSeq" id="WP_133303071.1">
    <property type="nucleotide sequence ID" value="NZ_QKWJ01000032.1"/>
</dbReference>
<keyword evidence="3" id="KW-1185">Reference proteome</keyword>
<dbReference type="EMBL" id="QKWJ01000032">
    <property type="protein sequence ID" value="RDK08001.1"/>
    <property type="molecule type" value="Genomic_DNA"/>
</dbReference>
<gene>
    <name evidence="2" type="ORF">DN412_23185</name>
</gene>
<accession>A0A370NQX8</accession>
<evidence type="ECO:0000313" key="3">
    <source>
        <dbReference type="Proteomes" id="UP000255165"/>
    </source>
</evidence>
<evidence type="ECO:0000256" key="1">
    <source>
        <dbReference type="SAM" id="MobiDB-lite"/>
    </source>
</evidence>
<dbReference type="Proteomes" id="UP000255165">
    <property type="component" value="Unassembled WGS sequence"/>
</dbReference>
<dbReference type="AlphaFoldDB" id="A0A370NQX8"/>
<feature type="region of interest" description="Disordered" evidence="1">
    <location>
        <begin position="19"/>
        <end position="50"/>
    </location>
</feature>